<dbReference type="PROSITE" id="PS00165">
    <property type="entry name" value="DEHYDRATASE_SER_THR"/>
    <property type="match status" value="1"/>
</dbReference>
<accession>A0A367YIQ7</accession>
<organism evidence="20 21">
    <name type="scientific">Candida viswanathii</name>
    <dbReference type="NCBI Taxonomy" id="5486"/>
    <lineage>
        <taxon>Eukaryota</taxon>
        <taxon>Fungi</taxon>
        <taxon>Dikarya</taxon>
        <taxon>Ascomycota</taxon>
        <taxon>Saccharomycotina</taxon>
        <taxon>Pichiomycetes</taxon>
        <taxon>Debaryomycetaceae</taxon>
        <taxon>Candida/Lodderomyces clade</taxon>
        <taxon>Candida</taxon>
    </lineage>
</organism>
<evidence type="ECO:0000256" key="12">
    <source>
        <dbReference type="ARBA" id="ARBA00047931"/>
    </source>
</evidence>
<name>A0A367YIQ7_9ASCO</name>
<dbReference type="Pfam" id="PF00291">
    <property type="entry name" value="PALP"/>
    <property type="match status" value="1"/>
</dbReference>
<keyword evidence="8" id="KW-0663">Pyridoxal phosphate</keyword>
<dbReference type="PANTHER" id="PTHR10314">
    <property type="entry name" value="CYSTATHIONINE BETA-SYNTHASE"/>
    <property type="match status" value="1"/>
</dbReference>
<dbReference type="PROSITE" id="PS00901">
    <property type="entry name" value="CYS_SYNTHASE"/>
    <property type="match status" value="1"/>
</dbReference>
<dbReference type="GO" id="GO:0004124">
    <property type="term" value="F:cysteine synthase activity"/>
    <property type="evidence" value="ECO:0007669"/>
    <property type="project" value="UniProtKB-EC"/>
</dbReference>
<dbReference type="InterPro" id="IPR001926">
    <property type="entry name" value="TrpB-like_PALP"/>
</dbReference>
<evidence type="ECO:0000256" key="7">
    <source>
        <dbReference type="ARBA" id="ARBA00022679"/>
    </source>
</evidence>
<dbReference type="Proteomes" id="UP000253472">
    <property type="component" value="Unassembled WGS sequence"/>
</dbReference>
<keyword evidence="21" id="KW-1185">Reference proteome</keyword>
<dbReference type="InterPro" id="IPR000634">
    <property type="entry name" value="Ser/Thr_deHydtase_PyrdxlP-BS"/>
</dbReference>
<protein>
    <recommendedName>
        <fullName evidence="15">Cysteine synthase 1</fullName>
        <ecNumber evidence="5">2.5.1.47</ecNumber>
    </recommendedName>
    <alternativeName>
        <fullName evidence="16">O-acetylserine (thiol)-lyase 1</fullName>
    </alternativeName>
    <alternativeName>
        <fullName evidence="17">O-acetylserine sulfhydrylase 1</fullName>
    </alternativeName>
    <alternativeName>
        <fullName evidence="18">O-succinylserine sulfhydrylase</fullName>
    </alternativeName>
</protein>
<dbReference type="AlphaFoldDB" id="A0A367YIQ7"/>
<comment type="catalytic activity">
    <reaction evidence="12">
        <text>O-acetyl-L-serine + hydrogen sulfide = L-cysteine + acetate</text>
        <dbReference type="Rhea" id="RHEA:14829"/>
        <dbReference type="ChEBI" id="CHEBI:29919"/>
        <dbReference type="ChEBI" id="CHEBI:30089"/>
        <dbReference type="ChEBI" id="CHEBI:35235"/>
        <dbReference type="ChEBI" id="CHEBI:58340"/>
        <dbReference type="EC" id="2.5.1.47"/>
    </reaction>
</comment>
<dbReference type="FunFam" id="3.40.50.1100:FF:000011">
    <property type="entry name" value="Cysteine synthase (o-acetylserine)"/>
    <property type="match status" value="1"/>
</dbReference>
<gene>
    <name evidence="20" type="primary">cysB</name>
    <name evidence="20" type="ORF">Cantr_01294</name>
</gene>
<evidence type="ECO:0000256" key="13">
    <source>
        <dbReference type="ARBA" id="ARBA00050981"/>
    </source>
</evidence>
<keyword evidence="11" id="KW-0198">Cysteine biosynthesis</keyword>
<evidence type="ECO:0000256" key="10">
    <source>
        <dbReference type="ARBA" id="ARBA00023128"/>
    </source>
</evidence>
<feature type="domain" description="Tryptophan synthase beta chain-like PALP" evidence="19">
    <location>
        <begin position="34"/>
        <end position="330"/>
    </location>
</feature>
<evidence type="ECO:0000256" key="5">
    <source>
        <dbReference type="ARBA" id="ARBA00012681"/>
    </source>
</evidence>
<dbReference type="OrthoDB" id="10259545at2759"/>
<comment type="cofactor">
    <cofactor evidence="1">
        <name>pyridoxal 5'-phosphate</name>
        <dbReference type="ChEBI" id="CHEBI:597326"/>
    </cofactor>
</comment>
<evidence type="ECO:0000256" key="18">
    <source>
        <dbReference type="ARBA" id="ARBA00081847"/>
    </source>
</evidence>
<dbReference type="STRING" id="5486.A0A367YIQ7"/>
<evidence type="ECO:0000256" key="1">
    <source>
        <dbReference type="ARBA" id="ARBA00001933"/>
    </source>
</evidence>
<evidence type="ECO:0000256" key="8">
    <source>
        <dbReference type="ARBA" id="ARBA00022898"/>
    </source>
</evidence>
<evidence type="ECO:0000256" key="11">
    <source>
        <dbReference type="ARBA" id="ARBA00023192"/>
    </source>
</evidence>
<dbReference type="NCBIfam" id="NF007989">
    <property type="entry name" value="PRK10717.1"/>
    <property type="match status" value="1"/>
</dbReference>
<evidence type="ECO:0000313" key="20">
    <source>
        <dbReference type="EMBL" id="RCK65479.1"/>
    </source>
</evidence>
<comment type="subcellular location">
    <subcellularLocation>
        <location evidence="2">Mitochondrion</location>
    </subcellularLocation>
</comment>
<evidence type="ECO:0000256" key="14">
    <source>
        <dbReference type="ARBA" id="ARBA00058228"/>
    </source>
</evidence>
<dbReference type="EC" id="2.5.1.47" evidence="5"/>
<comment type="catalytic activity">
    <reaction evidence="13">
        <text>O-succinyl-L-serine + hydrogen sulfide = L-cysteine + succinate</text>
        <dbReference type="Rhea" id="RHEA:53816"/>
        <dbReference type="ChEBI" id="CHEBI:29919"/>
        <dbReference type="ChEBI" id="CHEBI:30031"/>
        <dbReference type="ChEBI" id="CHEBI:35235"/>
        <dbReference type="ChEBI" id="CHEBI:136856"/>
    </reaction>
</comment>
<keyword evidence="9" id="KW-0809">Transit peptide</keyword>
<comment type="similarity">
    <text evidence="4">Belongs to the cysteine synthase/cystathionine beta-synthase family.</text>
</comment>
<dbReference type="InterPro" id="IPR036052">
    <property type="entry name" value="TrpB-like_PALP_sf"/>
</dbReference>
<evidence type="ECO:0000256" key="3">
    <source>
        <dbReference type="ARBA" id="ARBA00004962"/>
    </source>
</evidence>
<dbReference type="InterPro" id="IPR050214">
    <property type="entry name" value="Cys_Synth/Cystath_Beta-Synth"/>
</dbReference>
<keyword evidence="6" id="KW-0028">Amino-acid biosynthesis</keyword>
<dbReference type="InterPro" id="IPR001216">
    <property type="entry name" value="P-phosphate_BS"/>
</dbReference>
<evidence type="ECO:0000256" key="4">
    <source>
        <dbReference type="ARBA" id="ARBA00007103"/>
    </source>
</evidence>
<reference evidence="20 21" key="1">
    <citation type="submission" date="2018-06" db="EMBL/GenBank/DDBJ databases">
        <title>Whole genome sequencing of Candida tropicalis (genome annotated by CSBL at Korea University).</title>
        <authorList>
            <person name="Ahn J."/>
        </authorList>
    </citation>
    <scope>NUCLEOTIDE SEQUENCE [LARGE SCALE GENOMIC DNA]</scope>
    <source>
        <strain evidence="20 21">ATCC 20962</strain>
    </source>
</reference>
<comment type="pathway">
    <text evidence="3">Amino-acid biosynthesis; L-cysteine biosynthesis; L-cysteine from L-serine: step 2/2.</text>
</comment>
<comment type="caution">
    <text evidence="20">The sequence shown here is derived from an EMBL/GenBank/DDBJ whole genome shotgun (WGS) entry which is preliminary data.</text>
</comment>
<dbReference type="CDD" id="cd01561">
    <property type="entry name" value="CBS_like"/>
    <property type="match status" value="1"/>
</dbReference>
<dbReference type="SUPFAM" id="SSF53686">
    <property type="entry name" value="Tryptophan synthase beta subunit-like PLP-dependent enzymes"/>
    <property type="match status" value="1"/>
</dbReference>
<evidence type="ECO:0000256" key="6">
    <source>
        <dbReference type="ARBA" id="ARBA00022605"/>
    </source>
</evidence>
<dbReference type="GO" id="GO:0030170">
    <property type="term" value="F:pyridoxal phosphate binding"/>
    <property type="evidence" value="ECO:0007669"/>
    <property type="project" value="InterPro"/>
</dbReference>
<keyword evidence="7" id="KW-0808">Transferase</keyword>
<proteinExistence type="inferred from homology"/>
<evidence type="ECO:0000256" key="2">
    <source>
        <dbReference type="ARBA" id="ARBA00004173"/>
    </source>
</evidence>
<dbReference type="EMBL" id="QLNQ01000020">
    <property type="protein sequence ID" value="RCK65479.1"/>
    <property type="molecule type" value="Genomic_DNA"/>
</dbReference>
<evidence type="ECO:0000256" key="16">
    <source>
        <dbReference type="ARBA" id="ARBA00078262"/>
    </source>
</evidence>
<evidence type="ECO:0000256" key="9">
    <source>
        <dbReference type="ARBA" id="ARBA00022946"/>
    </source>
</evidence>
<evidence type="ECO:0000256" key="17">
    <source>
        <dbReference type="ARBA" id="ARBA00079147"/>
    </source>
</evidence>
<dbReference type="Gene3D" id="3.40.50.1100">
    <property type="match status" value="2"/>
</dbReference>
<comment type="function">
    <text evidence="14">Catalyzes the conversion of O-succinyl-L-serine into cysteine, the last step in the cysteine biosynthesis pathway. Can also use O-acetyl-L-serine.</text>
</comment>
<dbReference type="GO" id="GO:0006535">
    <property type="term" value="P:cysteine biosynthetic process from serine"/>
    <property type="evidence" value="ECO:0007669"/>
    <property type="project" value="InterPro"/>
</dbReference>
<evidence type="ECO:0000313" key="21">
    <source>
        <dbReference type="Proteomes" id="UP000253472"/>
    </source>
</evidence>
<sequence>MLSRAFKRSISITANKPIKLPFVPLVSETGFPGAIGNTPLLKLPRISESVGRNIYAKGEFMNPGGSIKDRAALYIIKDAEAKGLIGPGGTIVEGTAGNTGIGLAHVCRARGYKCVIYMPNTQSKNKIETLRLLGAEVYPVPAVAFTDPENYNHQAKRHAESLENAVWTNQFDNVANRQAHIETTGPEIWAQLDGKVDAFTCSTGTGGTFAGTSRYLKEISDGKVKAVLADPPGSVLYSYIKSNGKEMERGGSSFTEGIGQGRVTDNLKPDIEIIDDALKIPDEDSIAMVYRLLDEEGLYVGGTGALNVAAAVEVAKTLPENSNVVTILADSAHKYADRIFSKSWLQQKGLYAAIPDHLKKYAVLD</sequence>
<dbReference type="GO" id="GO:0005739">
    <property type="term" value="C:mitochondrion"/>
    <property type="evidence" value="ECO:0007669"/>
    <property type="project" value="UniProtKB-SubCell"/>
</dbReference>
<keyword evidence="10" id="KW-0496">Mitochondrion</keyword>
<evidence type="ECO:0000256" key="15">
    <source>
        <dbReference type="ARBA" id="ARBA00072087"/>
    </source>
</evidence>
<evidence type="ECO:0000259" key="19">
    <source>
        <dbReference type="Pfam" id="PF00291"/>
    </source>
</evidence>